<reference evidence="2" key="1">
    <citation type="submission" date="2016-03" db="EMBL/GenBank/DDBJ databases">
        <authorList>
            <person name="Ploux O."/>
        </authorList>
    </citation>
    <scope>NUCLEOTIDE SEQUENCE</scope>
    <source>
        <strain evidence="2">UC1</strain>
    </source>
</reference>
<dbReference type="AlphaFoldDB" id="A0A1Y5P7Y7"/>
<protein>
    <submittedName>
        <fullName evidence="2">Uncharacterized protein</fullName>
    </submittedName>
</protein>
<evidence type="ECO:0000313" key="2">
    <source>
        <dbReference type="EMBL" id="SBS72038.1"/>
    </source>
</evidence>
<gene>
    <name evidence="2" type="ORF">MIPYR_20365</name>
</gene>
<name>A0A1Y5P7Y7_9MICO</name>
<accession>A0A1Y5P7Y7</accession>
<organism evidence="2">
    <name type="scientific">uncultured Microbacterium sp</name>
    <dbReference type="NCBI Taxonomy" id="191216"/>
    <lineage>
        <taxon>Bacteria</taxon>
        <taxon>Bacillati</taxon>
        <taxon>Actinomycetota</taxon>
        <taxon>Actinomycetes</taxon>
        <taxon>Micrococcales</taxon>
        <taxon>Microbacteriaceae</taxon>
        <taxon>Microbacterium</taxon>
        <taxon>environmental samples</taxon>
    </lineage>
</organism>
<proteinExistence type="predicted"/>
<sequence length="88" mass="9690">MARRTSSPTSARSRATATVRSTRLLASSTTSSAARRARRLRVSASCDRKRRRGGLRACPAVGMCGHLTVRPHMPVYVPRMPLRESIRA</sequence>
<feature type="compositionally biased region" description="Low complexity" evidence="1">
    <location>
        <begin position="1"/>
        <end position="34"/>
    </location>
</feature>
<dbReference type="EMBL" id="FLQR01000006">
    <property type="protein sequence ID" value="SBS72038.1"/>
    <property type="molecule type" value="Genomic_DNA"/>
</dbReference>
<feature type="region of interest" description="Disordered" evidence="1">
    <location>
        <begin position="1"/>
        <end position="37"/>
    </location>
</feature>
<evidence type="ECO:0000256" key="1">
    <source>
        <dbReference type="SAM" id="MobiDB-lite"/>
    </source>
</evidence>